<dbReference type="AlphaFoldDB" id="A0A0D9ZAK2"/>
<evidence type="ECO:0000313" key="2">
    <source>
        <dbReference type="EnsemblPlants" id="OGLUM03G26940.1"/>
    </source>
</evidence>
<evidence type="ECO:0000313" key="3">
    <source>
        <dbReference type="Proteomes" id="UP000026961"/>
    </source>
</evidence>
<reference evidence="2" key="2">
    <citation type="submission" date="2018-05" db="EMBL/GenBank/DDBJ databases">
        <title>OgluRS3 (Oryza glumaepatula Reference Sequence Version 3).</title>
        <authorList>
            <person name="Zhang J."/>
            <person name="Kudrna D."/>
            <person name="Lee S."/>
            <person name="Talag J."/>
            <person name="Welchert J."/>
            <person name="Wing R.A."/>
        </authorList>
    </citation>
    <scope>NUCLEOTIDE SEQUENCE [LARGE SCALE GENOMIC DNA]</scope>
</reference>
<keyword evidence="1" id="KW-0472">Membrane</keyword>
<dbReference type="Proteomes" id="UP000026961">
    <property type="component" value="Chromosome 3"/>
</dbReference>
<proteinExistence type="predicted"/>
<keyword evidence="1" id="KW-1133">Transmembrane helix</keyword>
<dbReference type="Gramene" id="OGLUM03G26940.1">
    <property type="protein sequence ID" value="OGLUM03G26940.1"/>
    <property type="gene ID" value="OGLUM03G26940"/>
</dbReference>
<dbReference type="PANTHER" id="PTHR33248">
    <property type="entry name" value="ZINC ION-BINDING PROTEIN"/>
    <property type="match status" value="1"/>
</dbReference>
<accession>A0A0D9ZAK2</accession>
<evidence type="ECO:0000256" key="1">
    <source>
        <dbReference type="SAM" id="Phobius"/>
    </source>
</evidence>
<evidence type="ECO:0008006" key="4">
    <source>
        <dbReference type="Google" id="ProtNLM"/>
    </source>
</evidence>
<dbReference type="EnsemblPlants" id="OGLUM03G26940.1">
    <property type="protein sequence ID" value="OGLUM03G26940.1"/>
    <property type="gene ID" value="OGLUM03G26940"/>
</dbReference>
<protein>
    <recommendedName>
        <fullName evidence="4">Zinc finger GRF-type domain-containing protein</fullName>
    </recommendedName>
</protein>
<feature type="transmembrane region" description="Helical" evidence="1">
    <location>
        <begin position="152"/>
        <end position="171"/>
    </location>
</feature>
<keyword evidence="3" id="KW-1185">Reference proteome</keyword>
<name>A0A0D9ZAK2_9ORYZ</name>
<dbReference type="HOGENOM" id="CLU_088072_1_0_1"/>
<sequence>MASSRSEGSSASSRRTSASPIPYRVGPLEYEPAVVCRYSNKAARWISWIPDNPGCRYFKCVNARSGCCDYFAWVDGPSNSFVREVLNNLRDEVWKLRREKGDFSAAVEEGRCVQSELVLARNELATSRKVVGEKEAVVGVLKDRNSRLKFEICVILLVDLGLVVVVFAIWVGNESGIFLVAVECNVVSYGMELDSHGGSMRIDPGVLAFLDGAGPADVFFFSGS</sequence>
<keyword evidence="1" id="KW-0812">Transmembrane</keyword>
<reference evidence="2" key="1">
    <citation type="submission" date="2015-04" db="UniProtKB">
        <authorList>
            <consortium name="EnsemblPlants"/>
        </authorList>
    </citation>
    <scope>IDENTIFICATION</scope>
</reference>
<organism evidence="2">
    <name type="scientific">Oryza glumipatula</name>
    <dbReference type="NCBI Taxonomy" id="40148"/>
    <lineage>
        <taxon>Eukaryota</taxon>
        <taxon>Viridiplantae</taxon>
        <taxon>Streptophyta</taxon>
        <taxon>Embryophyta</taxon>
        <taxon>Tracheophyta</taxon>
        <taxon>Spermatophyta</taxon>
        <taxon>Magnoliopsida</taxon>
        <taxon>Liliopsida</taxon>
        <taxon>Poales</taxon>
        <taxon>Poaceae</taxon>
        <taxon>BOP clade</taxon>
        <taxon>Oryzoideae</taxon>
        <taxon>Oryzeae</taxon>
        <taxon>Oryzinae</taxon>
        <taxon>Oryza</taxon>
    </lineage>
</organism>